<evidence type="ECO:0000313" key="3">
    <source>
        <dbReference type="EMBL" id="CAL1143712.1"/>
    </source>
</evidence>
<evidence type="ECO:0000256" key="1">
    <source>
        <dbReference type="SAM" id="MobiDB-lite"/>
    </source>
</evidence>
<reference evidence="2" key="1">
    <citation type="submission" date="2022-10" db="EMBL/GenBank/DDBJ databases">
        <authorList>
            <person name="Chen Y."/>
            <person name="Dougan E. K."/>
            <person name="Chan C."/>
            <person name="Rhodes N."/>
            <person name="Thang M."/>
        </authorList>
    </citation>
    <scope>NUCLEOTIDE SEQUENCE</scope>
</reference>
<gene>
    <name evidence="2" type="ORF">C1SCF055_LOCUS17333</name>
</gene>
<proteinExistence type="predicted"/>
<feature type="region of interest" description="Disordered" evidence="1">
    <location>
        <begin position="255"/>
        <end position="274"/>
    </location>
</feature>
<dbReference type="AlphaFoldDB" id="A0A9P1FXY0"/>
<name>A0A9P1FXY0_9DINO</name>
<dbReference type="GO" id="GO:0008168">
    <property type="term" value="F:methyltransferase activity"/>
    <property type="evidence" value="ECO:0007669"/>
    <property type="project" value="UniProtKB-KW"/>
</dbReference>
<dbReference type="GO" id="GO:0003676">
    <property type="term" value="F:nucleic acid binding"/>
    <property type="evidence" value="ECO:0007669"/>
    <property type="project" value="InterPro"/>
</dbReference>
<keyword evidence="4" id="KW-0489">Methyltransferase</keyword>
<dbReference type="Proteomes" id="UP001152797">
    <property type="component" value="Unassembled WGS sequence"/>
</dbReference>
<dbReference type="EMBL" id="CAMXCT020001463">
    <property type="protein sequence ID" value="CAL1143712.1"/>
    <property type="molecule type" value="Genomic_DNA"/>
</dbReference>
<dbReference type="SUPFAM" id="SSF53098">
    <property type="entry name" value="Ribonuclease H-like"/>
    <property type="match status" value="1"/>
</dbReference>
<comment type="caution">
    <text evidence="2">The sequence shown here is derived from an EMBL/GenBank/DDBJ whole genome shotgun (WGS) entry which is preliminary data.</text>
</comment>
<dbReference type="EMBL" id="CAMXCT010001463">
    <property type="protein sequence ID" value="CAI3990337.1"/>
    <property type="molecule type" value="Genomic_DNA"/>
</dbReference>
<dbReference type="InterPro" id="IPR036397">
    <property type="entry name" value="RNaseH_sf"/>
</dbReference>
<dbReference type="Gene3D" id="3.30.420.10">
    <property type="entry name" value="Ribonuclease H-like superfamily/Ribonuclease H"/>
    <property type="match status" value="1"/>
</dbReference>
<protein>
    <submittedName>
        <fullName evidence="4">Protein-lysine methyltransferase METTL21B</fullName>
    </submittedName>
</protein>
<sequence>RLTGLVEILLAGKPLLKQAAPLTVNQVLLIHKALNDVNKHPYDRAFSAYCLIALYGRCRHSDLQCIHSVKLDVGRGCSFLEITTSNHKTGRSAEKKSKLLPILIPGIGVNGEQWLALACKALEAVGAPVDNIDEGPLLPAPDREPGSLLQRGLTSSETTGMLRAVTHSLDQLNGDGRLEISSHSLKSTTLSWCAKYGLSGTTRFLPDAPGRDFFPTFPPTPPIQRHVMSQGVLGPVEVECKQEDHPSEVVEGEIIVSSDESDSSSSSDAESSASSAIEVNRIECLECYLQDVRQEDVKKGVLHPHAIAEQIHTEDCSSLQSSWQDLPPGAKYLKQTPVRTNGGDMADMDDNVPQKDMAFGIYHTPEEFVEEAVKAGHQSQWSAVLPCALEEVIEWNLRSTPKQLCQTMLQTLSEWSALAKDLQKEERNIHAALPDHARVILQGKRILLWKTLLERYNYDDMEVVDELLKGVDLVGSVGQVPSMTSAFKPATKSVGELREGAKASRDATLAGMRSTNKPRFVFTDASFEPSDASWPAGVGGVLYDENGKALRHFSYCLDKNDLAVLGFPEHKQTVIFEAELIAVIVAVKLWKNDLLDRPVVIFVDNNSARDVAVSGSARTVTPLKLVNLLLTLEDELSIIPWYARVPSKSNPADEPSRSDKEIESLGQRAVKSEVEAAVQFILSCIN</sequence>
<dbReference type="EMBL" id="CAMXCT030001463">
    <property type="protein sequence ID" value="CAL4777649.1"/>
    <property type="molecule type" value="Genomic_DNA"/>
</dbReference>
<evidence type="ECO:0000313" key="5">
    <source>
        <dbReference type="Proteomes" id="UP001152797"/>
    </source>
</evidence>
<organism evidence="2">
    <name type="scientific">Cladocopium goreaui</name>
    <dbReference type="NCBI Taxonomy" id="2562237"/>
    <lineage>
        <taxon>Eukaryota</taxon>
        <taxon>Sar</taxon>
        <taxon>Alveolata</taxon>
        <taxon>Dinophyceae</taxon>
        <taxon>Suessiales</taxon>
        <taxon>Symbiodiniaceae</taxon>
        <taxon>Cladocopium</taxon>
    </lineage>
</organism>
<keyword evidence="5" id="KW-1185">Reference proteome</keyword>
<dbReference type="InterPro" id="IPR012337">
    <property type="entry name" value="RNaseH-like_sf"/>
</dbReference>
<keyword evidence="4" id="KW-0808">Transferase</keyword>
<dbReference type="GO" id="GO:0032259">
    <property type="term" value="P:methylation"/>
    <property type="evidence" value="ECO:0007669"/>
    <property type="project" value="UniProtKB-KW"/>
</dbReference>
<evidence type="ECO:0000313" key="2">
    <source>
        <dbReference type="EMBL" id="CAI3990337.1"/>
    </source>
</evidence>
<reference evidence="3" key="2">
    <citation type="submission" date="2024-04" db="EMBL/GenBank/DDBJ databases">
        <authorList>
            <person name="Chen Y."/>
            <person name="Shah S."/>
            <person name="Dougan E. K."/>
            <person name="Thang M."/>
            <person name="Chan C."/>
        </authorList>
    </citation>
    <scope>NUCLEOTIDE SEQUENCE [LARGE SCALE GENOMIC DNA]</scope>
</reference>
<dbReference type="OrthoDB" id="10555264at2759"/>
<feature type="non-terminal residue" evidence="2">
    <location>
        <position position="1"/>
    </location>
</feature>
<accession>A0A9P1FXY0</accession>
<evidence type="ECO:0000313" key="4">
    <source>
        <dbReference type="EMBL" id="CAL4777649.1"/>
    </source>
</evidence>